<organism evidence="5 6">
    <name type="scientific">Calidifontibacter indicus</name>
    <dbReference type="NCBI Taxonomy" id="419650"/>
    <lineage>
        <taxon>Bacteria</taxon>
        <taxon>Bacillati</taxon>
        <taxon>Actinomycetota</taxon>
        <taxon>Actinomycetes</taxon>
        <taxon>Micrococcales</taxon>
        <taxon>Dermacoccaceae</taxon>
        <taxon>Calidifontibacter</taxon>
    </lineage>
</organism>
<evidence type="ECO:0000259" key="4">
    <source>
        <dbReference type="Pfam" id="PF13439"/>
    </source>
</evidence>
<feature type="domain" description="Glycosyltransferase subfamily 4-like N-terminal" evidence="4">
    <location>
        <begin position="14"/>
        <end position="153"/>
    </location>
</feature>
<evidence type="ECO:0000313" key="5">
    <source>
        <dbReference type="EMBL" id="REF30364.1"/>
    </source>
</evidence>
<accession>A0A3D9UWK1</accession>
<dbReference type="Pfam" id="PF13439">
    <property type="entry name" value="Glyco_transf_4"/>
    <property type="match status" value="1"/>
</dbReference>
<dbReference type="Pfam" id="PF00534">
    <property type="entry name" value="Glycos_transf_1"/>
    <property type="match status" value="1"/>
</dbReference>
<keyword evidence="2 5" id="KW-0808">Transferase</keyword>
<dbReference type="GO" id="GO:0016757">
    <property type="term" value="F:glycosyltransferase activity"/>
    <property type="evidence" value="ECO:0007669"/>
    <property type="project" value="UniProtKB-KW"/>
</dbReference>
<proteinExistence type="predicted"/>
<evidence type="ECO:0000256" key="1">
    <source>
        <dbReference type="ARBA" id="ARBA00022676"/>
    </source>
</evidence>
<dbReference type="SUPFAM" id="SSF53756">
    <property type="entry name" value="UDP-Glycosyltransferase/glycogen phosphorylase"/>
    <property type="match status" value="1"/>
</dbReference>
<reference evidence="5 6" key="1">
    <citation type="submission" date="2018-08" db="EMBL/GenBank/DDBJ databases">
        <title>Sequencing the genomes of 1000 actinobacteria strains.</title>
        <authorList>
            <person name="Klenk H.-P."/>
        </authorList>
    </citation>
    <scope>NUCLEOTIDE SEQUENCE [LARGE SCALE GENOMIC DNA]</scope>
    <source>
        <strain evidence="5 6">DSM 22967</strain>
    </source>
</reference>
<dbReference type="EMBL" id="QTUA01000001">
    <property type="protein sequence ID" value="REF30364.1"/>
    <property type="molecule type" value="Genomic_DNA"/>
</dbReference>
<evidence type="ECO:0000259" key="3">
    <source>
        <dbReference type="Pfam" id="PF00534"/>
    </source>
</evidence>
<dbReference type="InterPro" id="IPR001296">
    <property type="entry name" value="Glyco_trans_1"/>
</dbReference>
<evidence type="ECO:0000256" key="2">
    <source>
        <dbReference type="ARBA" id="ARBA00022679"/>
    </source>
</evidence>
<comment type="caution">
    <text evidence="5">The sequence shown here is derived from an EMBL/GenBank/DDBJ whole genome shotgun (WGS) entry which is preliminary data.</text>
</comment>
<dbReference type="AlphaFoldDB" id="A0A3D9UWK1"/>
<dbReference type="Gene3D" id="3.40.50.2000">
    <property type="entry name" value="Glycogen Phosphorylase B"/>
    <property type="match status" value="2"/>
</dbReference>
<dbReference type="Proteomes" id="UP000256253">
    <property type="component" value="Unassembled WGS sequence"/>
</dbReference>
<evidence type="ECO:0000313" key="6">
    <source>
        <dbReference type="Proteomes" id="UP000256253"/>
    </source>
</evidence>
<protein>
    <submittedName>
        <fullName evidence="5">Glycosyltransferase involved in cell wall biosynthesis</fullName>
    </submittedName>
</protein>
<keyword evidence="1" id="KW-0328">Glycosyltransferase</keyword>
<keyword evidence="6" id="KW-1185">Reference proteome</keyword>
<dbReference type="RefSeq" id="WP_115922369.1">
    <property type="nucleotide sequence ID" value="NZ_QTUA01000001.1"/>
</dbReference>
<dbReference type="OrthoDB" id="3830319at2"/>
<dbReference type="InterPro" id="IPR028098">
    <property type="entry name" value="Glyco_trans_4-like_N"/>
</dbReference>
<name>A0A3D9UWK1_9MICO</name>
<feature type="domain" description="Glycosyl transferase family 1" evidence="3">
    <location>
        <begin position="163"/>
        <end position="311"/>
    </location>
</feature>
<sequence length="340" mass="35847">MKIIHAIRSDNFAGVERHVLRLAIAQRLRGDDVAVIGGNVDRMNGLLTAADIEFIPATTTAEVMRALVQLRKWGPDVVNTHMAAAEAAAVITGLTPGTAPIVATRHFAAHRGSRPALRPILHLGARRLAAQIAVSDFVAAHIDGPSTVVHSGVPVRPHSDVPRERTVLVVQRLEPEKLTDLTLSAFSRSGLAAEGWRLELVGDGALRNDLQDNAVRLGIAGATTFLGHRSDVPTRMDAASILVAPTASEALGLTVLEAMAGGLPVVASASGGHLETVGSADGAAMFPPGDVDSAARLLRELAADETRRVAYGADLRAIQRERFTLEAQAEATDAVYRSVL</sequence>
<gene>
    <name evidence="5" type="ORF">DFJ65_1370</name>
</gene>
<dbReference type="PANTHER" id="PTHR12526">
    <property type="entry name" value="GLYCOSYLTRANSFERASE"/>
    <property type="match status" value="1"/>
</dbReference>